<sequence length="170" mass="18198">MTDPDPSKDELEARNAGMREQMNSMLEGLQRQTAQLKEAQAEAMAATGTASSSDGLVTVEVNAAGVVTGTRLSQSALRNTTPDKLASSFTEASQAAARDARTKADAALAPVQQDVPDLPDVFPQAPSLKGLIPDAPEIPEPNRISAASNASDDDDWDDFEPRSRFRKDQW</sequence>
<feature type="region of interest" description="Disordered" evidence="1">
    <location>
        <begin position="1"/>
        <end position="24"/>
    </location>
</feature>
<keyword evidence="3" id="KW-1185">Reference proteome</keyword>
<evidence type="ECO:0000313" key="3">
    <source>
        <dbReference type="Proteomes" id="UP001501218"/>
    </source>
</evidence>
<feature type="compositionally biased region" description="Basic and acidic residues" evidence="1">
    <location>
        <begin position="1"/>
        <end position="13"/>
    </location>
</feature>
<proteinExistence type="predicted"/>
<dbReference type="Gene3D" id="3.30.1310.10">
    <property type="entry name" value="Nucleoid-associated protein YbaB-like domain"/>
    <property type="match status" value="1"/>
</dbReference>
<evidence type="ECO:0008006" key="4">
    <source>
        <dbReference type="Google" id="ProtNLM"/>
    </source>
</evidence>
<accession>A0ABN3FZI1</accession>
<evidence type="ECO:0000313" key="2">
    <source>
        <dbReference type="EMBL" id="GAA2340902.1"/>
    </source>
</evidence>
<dbReference type="SUPFAM" id="SSF82607">
    <property type="entry name" value="YbaB-like"/>
    <property type="match status" value="1"/>
</dbReference>
<reference evidence="2 3" key="1">
    <citation type="journal article" date="2019" name="Int. J. Syst. Evol. Microbiol.">
        <title>The Global Catalogue of Microorganisms (GCM) 10K type strain sequencing project: providing services to taxonomists for standard genome sequencing and annotation.</title>
        <authorList>
            <consortium name="The Broad Institute Genomics Platform"/>
            <consortium name="The Broad Institute Genome Sequencing Center for Infectious Disease"/>
            <person name="Wu L."/>
            <person name="Ma J."/>
        </authorList>
    </citation>
    <scope>NUCLEOTIDE SEQUENCE [LARGE SCALE GENOMIC DNA]</scope>
    <source>
        <strain evidence="2 3">JCM 16221</strain>
    </source>
</reference>
<name>A0ABN3FZI1_9PSEU</name>
<feature type="compositionally biased region" description="Basic and acidic residues" evidence="1">
    <location>
        <begin position="159"/>
        <end position="170"/>
    </location>
</feature>
<dbReference type="Pfam" id="PF02575">
    <property type="entry name" value="YbaB_DNA_bd"/>
    <property type="match status" value="1"/>
</dbReference>
<protein>
    <recommendedName>
        <fullName evidence="4">YbaB/EbfC family DNA-binding protein</fullName>
    </recommendedName>
</protein>
<comment type="caution">
    <text evidence="2">The sequence shown here is derived from an EMBL/GenBank/DDBJ whole genome shotgun (WGS) entry which is preliminary data.</text>
</comment>
<gene>
    <name evidence="2" type="ORF">GCM10009854_16670</name>
</gene>
<dbReference type="InterPro" id="IPR036894">
    <property type="entry name" value="YbaB-like_sf"/>
</dbReference>
<dbReference type="EMBL" id="BAAARA010000004">
    <property type="protein sequence ID" value="GAA2340902.1"/>
    <property type="molecule type" value="Genomic_DNA"/>
</dbReference>
<feature type="region of interest" description="Disordered" evidence="1">
    <location>
        <begin position="88"/>
        <end position="170"/>
    </location>
</feature>
<organism evidence="2 3">
    <name type="scientific">Saccharopolyspora halophila</name>
    <dbReference type="NCBI Taxonomy" id="405551"/>
    <lineage>
        <taxon>Bacteria</taxon>
        <taxon>Bacillati</taxon>
        <taxon>Actinomycetota</taxon>
        <taxon>Actinomycetes</taxon>
        <taxon>Pseudonocardiales</taxon>
        <taxon>Pseudonocardiaceae</taxon>
        <taxon>Saccharopolyspora</taxon>
    </lineage>
</organism>
<dbReference type="InterPro" id="IPR004401">
    <property type="entry name" value="YbaB/EbfC"/>
</dbReference>
<dbReference type="Proteomes" id="UP001501218">
    <property type="component" value="Unassembled WGS sequence"/>
</dbReference>
<dbReference type="RefSeq" id="WP_344128462.1">
    <property type="nucleotide sequence ID" value="NZ_BAAARA010000004.1"/>
</dbReference>
<evidence type="ECO:0000256" key="1">
    <source>
        <dbReference type="SAM" id="MobiDB-lite"/>
    </source>
</evidence>